<keyword evidence="2" id="KW-1133">Transmembrane helix</keyword>
<evidence type="ECO:0000256" key="2">
    <source>
        <dbReference type="SAM" id="Phobius"/>
    </source>
</evidence>
<evidence type="ECO:0000256" key="1">
    <source>
        <dbReference type="SAM" id="MobiDB-lite"/>
    </source>
</evidence>
<feature type="region of interest" description="Disordered" evidence="1">
    <location>
        <begin position="1"/>
        <end position="45"/>
    </location>
</feature>
<keyword evidence="2" id="KW-0472">Membrane</keyword>
<dbReference type="EMBL" id="LDAU01000232">
    <property type="protein sequence ID" value="KRW98665.1"/>
    <property type="molecule type" value="Genomic_DNA"/>
</dbReference>
<evidence type="ECO:0008006" key="5">
    <source>
        <dbReference type="Google" id="ProtNLM"/>
    </source>
</evidence>
<feature type="transmembrane region" description="Helical" evidence="2">
    <location>
        <begin position="234"/>
        <end position="252"/>
    </location>
</feature>
<keyword evidence="2" id="KW-0812">Transmembrane</keyword>
<accession>A0A0V0Q8V8</accession>
<dbReference type="InParanoid" id="A0A0V0Q8V8"/>
<feature type="transmembrane region" description="Helical" evidence="2">
    <location>
        <begin position="112"/>
        <end position="131"/>
    </location>
</feature>
<dbReference type="AlphaFoldDB" id="A0A0V0Q8V8"/>
<comment type="caution">
    <text evidence="3">The sequence shown here is derived from an EMBL/GenBank/DDBJ whole genome shotgun (WGS) entry which is preliminary data.</text>
</comment>
<protein>
    <recommendedName>
        <fullName evidence="5">Transmembrane protein</fullName>
    </recommendedName>
</protein>
<feature type="compositionally biased region" description="Low complexity" evidence="1">
    <location>
        <begin position="1"/>
        <end position="15"/>
    </location>
</feature>
<reference evidence="3 4" key="1">
    <citation type="journal article" date="2015" name="Sci. Rep.">
        <title>Genome of the facultative scuticociliatosis pathogen Pseudocohnilembus persalinus provides insight into its virulence through horizontal gene transfer.</title>
        <authorList>
            <person name="Xiong J."/>
            <person name="Wang G."/>
            <person name="Cheng J."/>
            <person name="Tian M."/>
            <person name="Pan X."/>
            <person name="Warren A."/>
            <person name="Jiang C."/>
            <person name="Yuan D."/>
            <person name="Miao W."/>
        </authorList>
    </citation>
    <scope>NUCLEOTIDE SEQUENCE [LARGE SCALE GENOMIC DNA]</scope>
    <source>
        <strain evidence="3">36N120E</strain>
    </source>
</reference>
<feature type="transmembrane region" description="Helical" evidence="2">
    <location>
        <begin position="174"/>
        <end position="192"/>
    </location>
</feature>
<keyword evidence="4" id="KW-1185">Reference proteome</keyword>
<evidence type="ECO:0000313" key="3">
    <source>
        <dbReference type="EMBL" id="KRW98665.1"/>
    </source>
</evidence>
<evidence type="ECO:0000313" key="4">
    <source>
        <dbReference type="Proteomes" id="UP000054937"/>
    </source>
</evidence>
<gene>
    <name evidence="3" type="ORF">PPERSA_00253</name>
</gene>
<name>A0A0V0Q8V8_PSEPJ</name>
<feature type="compositionally biased region" description="Basic and acidic residues" evidence="1">
    <location>
        <begin position="16"/>
        <end position="31"/>
    </location>
</feature>
<proteinExistence type="predicted"/>
<organism evidence="3 4">
    <name type="scientific">Pseudocohnilembus persalinus</name>
    <name type="common">Ciliate</name>
    <dbReference type="NCBI Taxonomy" id="266149"/>
    <lineage>
        <taxon>Eukaryota</taxon>
        <taxon>Sar</taxon>
        <taxon>Alveolata</taxon>
        <taxon>Ciliophora</taxon>
        <taxon>Intramacronucleata</taxon>
        <taxon>Oligohymenophorea</taxon>
        <taxon>Scuticociliatia</taxon>
        <taxon>Philasterida</taxon>
        <taxon>Pseudocohnilembidae</taxon>
        <taxon>Pseudocohnilembus</taxon>
    </lineage>
</organism>
<feature type="transmembrane region" description="Helical" evidence="2">
    <location>
        <begin position="56"/>
        <end position="77"/>
    </location>
</feature>
<sequence>MAPSQKKLQNINNQKKQQDNKENLSKNETEKQFNNSNQKVKENQYEDENNDLQKQIAYYFCFVFASIFSAIFVYIGLKYLPKQVVNFDEQIYKAHLWGTALKLMIFFKLNSLNAYQLIFQVFSIALSRVLLNQYNPLKNDEFQQQDQKLKNQPKINKQNNAQILIEKLNETLTASVYLTIIFFMVLFTWFYFCERPDQAQYIYTCVVLFALGRIATLLGTFLTHYLKIPTLDTFGASMSVYPMIIIIIDSFTELKIIQNYFM</sequence>
<feature type="transmembrane region" description="Helical" evidence="2">
    <location>
        <begin position="201"/>
        <end position="222"/>
    </location>
</feature>
<dbReference type="Proteomes" id="UP000054937">
    <property type="component" value="Unassembled WGS sequence"/>
</dbReference>